<name>A0A7J7IJ60_9RHOD</name>
<dbReference type="Proteomes" id="UP000530660">
    <property type="component" value="Unassembled WGS sequence"/>
</dbReference>
<organism evidence="1 2">
    <name type="scientific">Cyanidiococcus yangmingshanensis</name>
    <dbReference type="NCBI Taxonomy" id="2690220"/>
    <lineage>
        <taxon>Eukaryota</taxon>
        <taxon>Rhodophyta</taxon>
        <taxon>Bangiophyceae</taxon>
        <taxon>Cyanidiales</taxon>
        <taxon>Cyanidiaceae</taxon>
        <taxon>Cyanidiococcus</taxon>
    </lineage>
</organism>
<sequence>MSAFPSISRLYFLRLVATLALLALFRSALRLGTDWKSLGKPRFPLTISPPFRRPQLNQANRCFLSISSDDWGRWTDAVPIFPNRTFAEEHEELQTAPRGFWYRFATSETLDDLQTLRELLRHLNQDVAFEKRVVLTPHWIVGGPDFLEMSRIQRPFPHDCRRVEDQRSERCGYRELLLHNSAGGLSRAPYFRGDLREMYRQLYIDELWHPEYHGRSHFSISRWLEELNIPGSKAALCFNHSIVCGTSQLELRSEFDWFNEHHDLVAWIQGGVDAFRAFWGYLPRILSSPHNTWTPWLADAVRMAGFIGTSLGDVQDVYRMDGGLVVTNRPRFDAFYPNFDCQAATRDIVHLLNSTKYANVMWHAQNAMKSAYSSEDYEQHLSCFERLILKAREALPNLAIVTESELHQIRARGWSAEIWNNSIIYRNYLSRSVDLVVADCTAFGASNSWEGRDLVLEKIQGTAESHSSGPSLRIGDKLRLHPDSIIRIQTIETKYPVQE</sequence>
<evidence type="ECO:0000313" key="1">
    <source>
        <dbReference type="EMBL" id="KAF6002547.1"/>
    </source>
</evidence>
<gene>
    <name evidence="1" type="ORF">F1559_004080</name>
</gene>
<dbReference type="EMBL" id="VWRR01000010">
    <property type="protein sequence ID" value="KAF6002547.1"/>
    <property type="molecule type" value="Genomic_DNA"/>
</dbReference>
<protein>
    <submittedName>
        <fullName evidence="1">Uncharacterized protein</fullName>
    </submittedName>
</protein>
<proteinExistence type="predicted"/>
<reference evidence="1 2" key="1">
    <citation type="journal article" date="2020" name="J. Phycol.">
        <title>Comparative genome analysis reveals Cyanidiococcus gen. nov., a new extremophilic red algal genus sister to Cyanidioschyzon (Cyanidioschyzonaceae, Rhodophyta).</title>
        <authorList>
            <person name="Liu S.-L."/>
            <person name="Chiang Y.-R."/>
            <person name="Yoon H.S."/>
            <person name="Fu H.-Y."/>
        </authorList>
    </citation>
    <scope>NUCLEOTIDE SEQUENCE [LARGE SCALE GENOMIC DNA]</scope>
    <source>
        <strain evidence="1 2">THAL066</strain>
    </source>
</reference>
<keyword evidence="2" id="KW-1185">Reference proteome</keyword>
<comment type="caution">
    <text evidence="1">The sequence shown here is derived from an EMBL/GenBank/DDBJ whole genome shotgun (WGS) entry which is preliminary data.</text>
</comment>
<accession>A0A7J7IJ60</accession>
<dbReference type="OrthoDB" id="1273at2759"/>
<dbReference type="AlphaFoldDB" id="A0A7J7IJ60"/>
<evidence type="ECO:0000313" key="2">
    <source>
        <dbReference type="Proteomes" id="UP000530660"/>
    </source>
</evidence>